<evidence type="ECO:0000256" key="2">
    <source>
        <dbReference type="ARBA" id="ARBA00023025"/>
    </source>
</evidence>
<evidence type="ECO:0000313" key="3">
    <source>
        <dbReference type="EMBL" id="MER6269011.1"/>
    </source>
</evidence>
<dbReference type="SUPFAM" id="SSF47345">
    <property type="entry name" value="Colicin E immunity proteins"/>
    <property type="match status" value="1"/>
</dbReference>
<comment type="caution">
    <text evidence="3">The sequence shown here is derived from an EMBL/GenBank/DDBJ whole genome shotgun (WGS) entry which is preliminary data.</text>
</comment>
<reference evidence="3 4" key="1">
    <citation type="submission" date="2024-06" db="EMBL/GenBank/DDBJ databases">
        <title>The Natural Products Discovery Center: Release of the First 8490 Sequenced Strains for Exploring Actinobacteria Biosynthetic Diversity.</title>
        <authorList>
            <person name="Kalkreuter E."/>
            <person name="Kautsar S.A."/>
            <person name="Yang D."/>
            <person name="Bader C.D."/>
            <person name="Teijaro C.N."/>
            <person name="Fluegel L."/>
            <person name="Davis C.M."/>
            <person name="Simpson J.R."/>
            <person name="Lauterbach L."/>
            <person name="Steele A.D."/>
            <person name="Gui C."/>
            <person name="Meng S."/>
            <person name="Li G."/>
            <person name="Viehrig K."/>
            <person name="Ye F."/>
            <person name="Su P."/>
            <person name="Kiefer A.F."/>
            <person name="Nichols A."/>
            <person name="Cepeda A.J."/>
            <person name="Yan W."/>
            <person name="Fan B."/>
            <person name="Jiang Y."/>
            <person name="Adhikari A."/>
            <person name="Zheng C.-J."/>
            <person name="Schuster L."/>
            <person name="Cowan T.M."/>
            <person name="Smanski M.J."/>
            <person name="Chevrette M.G."/>
            <person name="De Carvalho L.P.S."/>
            <person name="Shen B."/>
        </authorList>
    </citation>
    <scope>NUCLEOTIDE SEQUENCE [LARGE SCALE GENOMIC DNA]</scope>
    <source>
        <strain evidence="3 4">NPDC001694</strain>
    </source>
</reference>
<accession>A0ABV1TG39</accession>
<dbReference type="Proteomes" id="UP001490365">
    <property type="component" value="Unassembled WGS sequence"/>
</dbReference>
<name>A0ABV1TG39_9ACTN</name>
<organism evidence="3 4">
    <name type="scientific">Streptomyces sp. 900105755</name>
    <dbReference type="NCBI Taxonomy" id="3154389"/>
    <lineage>
        <taxon>Bacteria</taxon>
        <taxon>Bacillati</taxon>
        <taxon>Actinomycetota</taxon>
        <taxon>Actinomycetes</taxon>
        <taxon>Kitasatosporales</taxon>
        <taxon>Streptomycetaceae</taxon>
        <taxon>Streptomyces</taxon>
    </lineage>
</organism>
<dbReference type="InterPro" id="IPR000290">
    <property type="entry name" value="Colicin_pyocin"/>
</dbReference>
<dbReference type="EMBL" id="JBEOZM010000006">
    <property type="protein sequence ID" value="MER6269011.1"/>
    <property type="molecule type" value="Genomic_DNA"/>
</dbReference>
<gene>
    <name evidence="3" type="ORF">ABT211_17190</name>
</gene>
<dbReference type="Pfam" id="PF01320">
    <property type="entry name" value="Colicin_Pyocin"/>
    <property type="match status" value="1"/>
</dbReference>
<sequence length="70" mass="8041">MPSRSRDELIRLVQQIMDAGLPEREHDALLERLKQSVLHPRVSDLIYYSDPELAAEEVVDQALAYRPIAL</sequence>
<comment type="similarity">
    <text evidence="1">Belongs to the colicins ColE2/ColE8/ColE9 and pyocins S1/S2 family.</text>
</comment>
<dbReference type="InterPro" id="IPR035900">
    <property type="entry name" value="Colicin_E_sf"/>
</dbReference>
<evidence type="ECO:0000256" key="1">
    <source>
        <dbReference type="ARBA" id="ARBA00009346"/>
    </source>
</evidence>
<dbReference type="Gene3D" id="1.10.1200.20">
    <property type="entry name" value="Colicin E immunity protein"/>
    <property type="match status" value="1"/>
</dbReference>
<evidence type="ECO:0000313" key="4">
    <source>
        <dbReference type="Proteomes" id="UP001490365"/>
    </source>
</evidence>
<keyword evidence="4" id="KW-1185">Reference proteome</keyword>
<dbReference type="RefSeq" id="WP_351957576.1">
    <property type="nucleotide sequence ID" value="NZ_JBEOZM010000006.1"/>
</dbReference>
<protein>
    <submittedName>
        <fullName evidence="3">Bacteriocin immunity protein</fullName>
    </submittedName>
</protein>
<keyword evidence="2" id="KW-0079">Bacteriocin immunity</keyword>
<proteinExistence type="inferred from homology"/>